<sequence>MNHYIECKKISCVFCKEIRHIEQVLKVSVRSSNGKMYIMDPHGKGKVGCSHNAIRGLCYLSQSVDVLVTKADLEQFIWQGGIVGMSSLPVLMHEVRYLLNGTDFELVTIRNKGFVFHNAKRKRLNEQEGIIVQQAVNF</sequence>
<comment type="caution">
    <text evidence="1">The sequence shown here is derived from an EMBL/GenBank/DDBJ whole genome shotgun (WGS) entry which is preliminary data.</text>
</comment>
<evidence type="ECO:0000313" key="1">
    <source>
        <dbReference type="EMBL" id="TFH89701.1"/>
    </source>
</evidence>
<proteinExistence type="predicted"/>
<dbReference type="InterPro" id="IPR036388">
    <property type="entry name" value="WH-like_DNA-bd_sf"/>
</dbReference>
<dbReference type="RefSeq" id="WP_134837184.1">
    <property type="nucleotide sequence ID" value="NZ_SATR01000049.1"/>
</dbReference>
<protein>
    <submittedName>
        <fullName evidence="1">CadC family transcriptional regulator</fullName>
    </submittedName>
</protein>
<name>A0A4Y8WBP1_9VIBR</name>
<evidence type="ECO:0000313" key="2">
    <source>
        <dbReference type="Proteomes" id="UP000297753"/>
    </source>
</evidence>
<dbReference type="InterPro" id="IPR016032">
    <property type="entry name" value="Sig_transdc_resp-reg_C-effctor"/>
</dbReference>
<gene>
    <name evidence="1" type="ORF">ELS82_20880</name>
</gene>
<accession>A0A4Y8WBP1</accession>
<dbReference type="AlphaFoldDB" id="A0A4Y8WBP1"/>
<keyword evidence="2" id="KW-1185">Reference proteome</keyword>
<dbReference type="GO" id="GO:0003677">
    <property type="term" value="F:DNA binding"/>
    <property type="evidence" value="ECO:0007669"/>
    <property type="project" value="InterPro"/>
</dbReference>
<reference evidence="1 2" key="1">
    <citation type="submission" date="2019-01" db="EMBL/GenBank/DDBJ databases">
        <title>Vibrio BEI176 sp. nov, a marine bacterium isolated from China: eastern marignal seas.</title>
        <authorList>
            <person name="Li B."/>
        </authorList>
    </citation>
    <scope>NUCLEOTIDE SEQUENCE [LARGE SCALE GENOMIC DNA]</scope>
    <source>
        <strain evidence="1 2">BEI176</strain>
    </source>
</reference>
<dbReference type="OrthoDB" id="5884458at2"/>
<organism evidence="1 2">
    <name type="scientific">Vibrio ouci</name>
    <dbReference type="NCBI Taxonomy" id="2499078"/>
    <lineage>
        <taxon>Bacteria</taxon>
        <taxon>Pseudomonadati</taxon>
        <taxon>Pseudomonadota</taxon>
        <taxon>Gammaproteobacteria</taxon>
        <taxon>Vibrionales</taxon>
        <taxon>Vibrionaceae</taxon>
        <taxon>Vibrio</taxon>
    </lineage>
</organism>
<dbReference type="GO" id="GO:0006355">
    <property type="term" value="P:regulation of DNA-templated transcription"/>
    <property type="evidence" value="ECO:0007669"/>
    <property type="project" value="InterPro"/>
</dbReference>
<dbReference type="Proteomes" id="UP000297753">
    <property type="component" value="Unassembled WGS sequence"/>
</dbReference>
<dbReference type="Gene3D" id="1.10.10.10">
    <property type="entry name" value="Winged helix-like DNA-binding domain superfamily/Winged helix DNA-binding domain"/>
    <property type="match status" value="1"/>
</dbReference>
<dbReference type="SUPFAM" id="SSF46894">
    <property type="entry name" value="C-terminal effector domain of the bipartite response regulators"/>
    <property type="match status" value="1"/>
</dbReference>
<dbReference type="EMBL" id="SATR01000049">
    <property type="protein sequence ID" value="TFH89701.1"/>
    <property type="molecule type" value="Genomic_DNA"/>
</dbReference>